<evidence type="ECO:0000256" key="5">
    <source>
        <dbReference type="ARBA" id="ARBA00023277"/>
    </source>
</evidence>
<evidence type="ECO:0000256" key="1">
    <source>
        <dbReference type="ARBA" id="ARBA00005131"/>
    </source>
</evidence>
<comment type="function">
    <text evidence="6">Phosphorylase b kinase catalyzes the phosphorylation of serine in certain substrates, including troponin I.</text>
</comment>
<keyword evidence="11" id="KW-1185">Reference proteome</keyword>
<feature type="transmembrane region" description="Helical" evidence="7">
    <location>
        <begin position="135"/>
        <end position="154"/>
    </location>
</feature>
<proteinExistence type="inferred from homology"/>
<feature type="domain" description="Phosphorylase b kinase regulatory subunit alpha/beta C-terminal" evidence="9">
    <location>
        <begin position="892"/>
        <end position="1018"/>
    </location>
</feature>
<dbReference type="UniPathway" id="UPA00163"/>
<dbReference type="Pfam" id="PF19292">
    <property type="entry name" value="KPBB_C"/>
    <property type="match status" value="1"/>
</dbReference>
<keyword evidence="6" id="KW-1003">Cell membrane</keyword>
<dbReference type="RefSeq" id="XP_066917591.1">
    <property type="nucleotide sequence ID" value="XM_067061490.1"/>
</dbReference>
<dbReference type="OrthoDB" id="5971574at2759"/>
<dbReference type="AlphaFoldDB" id="A0A7M5VEA5"/>
<dbReference type="InterPro" id="IPR011613">
    <property type="entry name" value="GH15-like"/>
</dbReference>
<keyword evidence="4 6" id="KW-0112">Calmodulin-binding</keyword>
<organism evidence="10 11">
    <name type="scientific">Clytia hemisphaerica</name>
    <dbReference type="NCBI Taxonomy" id="252671"/>
    <lineage>
        <taxon>Eukaryota</taxon>
        <taxon>Metazoa</taxon>
        <taxon>Cnidaria</taxon>
        <taxon>Hydrozoa</taxon>
        <taxon>Hydroidolina</taxon>
        <taxon>Leptothecata</taxon>
        <taxon>Obeliida</taxon>
        <taxon>Clytiidae</taxon>
        <taxon>Clytia</taxon>
    </lineage>
</organism>
<keyword evidence="3 6" id="KW-0321">Glycogen metabolism</keyword>
<dbReference type="Pfam" id="PF00723">
    <property type="entry name" value="Glyco_hydro_15"/>
    <property type="match status" value="1"/>
</dbReference>
<dbReference type="InterPro" id="IPR008928">
    <property type="entry name" value="6-hairpin_glycosidase_sf"/>
</dbReference>
<reference evidence="10" key="1">
    <citation type="submission" date="2021-01" db="UniProtKB">
        <authorList>
            <consortium name="EnsemblMetazoa"/>
        </authorList>
    </citation>
    <scope>IDENTIFICATION</scope>
</reference>
<comment type="pathway">
    <text evidence="1 6">Glycan biosynthesis; glycogen metabolism.</text>
</comment>
<dbReference type="GeneID" id="136804958"/>
<evidence type="ECO:0000256" key="3">
    <source>
        <dbReference type="ARBA" id="ARBA00022600"/>
    </source>
</evidence>
<dbReference type="Proteomes" id="UP000594262">
    <property type="component" value="Unplaced"/>
</dbReference>
<evidence type="ECO:0000256" key="4">
    <source>
        <dbReference type="ARBA" id="ARBA00022860"/>
    </source>
</evidence>
<sequence length="1061" mass="121391">MVENRNELLDEYYNQVTKEILHHQSLTHGLFPLDTSHESEAEGHVRDNVYCAISIWALGLAYRHVDDDEGRTFELEQSAVKCMRGILFFYMRQSEQLEKFKIDQHYSHALHSKFNIHTTDVIDEQAHNKLQLDVVALYLLALSQMIASGLYIIFTIDEVNFIQNLVYYIERAYRIADYGIWECGTRYNDGHRELHASSVGMVKAALEAINGLNLFGNKGTLNSVVYVDPDAHFRNRSILHSLLPRESSSKTTDAALLSIIGFPGFAVIDEDLRRMTKDKVLNNLLGRYGLKRFFRDGHGTVLENRTKRFYERAELKQFEGLESQWPLFFLYLSLDALFGGDVNKANDYMTQTEGLIPFISGVQGKVFPKYYYVEKSDITLELSNPNEATRYLNDNIEKTYFLWGQSLYIMTKLLLDGLISIHEIDPLGRSNFENSTFQHLGLKNQRYSSFQMVGSDILQVCLISEHRTLQANLATYGIDTQTPKEIEPIVICAPHDIVQVFEELGKNKKLGLTGRPRRPLGALGTSKIYKILGKTVVTYPINFDEKDFYMTLDMSLLIDELKSTLSFISRSWNMHGRPTVCFFLREHNFRGEAASEMVNFMSELKSGTVDGTKVKLGKLQTMVSTGCVEHLDYLEPRHCTKIDIITNDDESDYLTFSGFESVYHPKLNCEEDEIEIGSETQNLQRIEHMDDQDIKNLFGNSSGMTNKMTCLQMLQQRHGPAFDLNGKAIRDCIQELYTQACYVHKWSVVRQGATLLNKTVASLAPSVTAMLVAGKQVTIGVFGKEETVISEPLSPKDVKEVIHKMCFEHDVREVSLQQEMVIYLANIISTKPKLFTGMLKIHIGWILHTMKSHLENIEGCSHNIYSMYPNEIKALATCVLDGKGKFRTHDVEPQNEYQKRRWNGALHRVPSKFYRHVWSILQRSKHGLTMYTYTLPQEPVLTEMTAGETAFRLRVEEMLSHAKKPVHRQIIVELLMIISTILSRNPELVIQTELSLTDIVDEAIDMFKTQNEEKSKEDFFKLHPTENGGSTTYLSRAFVNKILNNNPLILSDDLQKNCSIS</sequence>
<protein>
    <recommendedName>
        <fullName evidence="6">Phosphorylase b kinase regulatory subunit</fullName>
    </recommendedName>
</protein>
<dbReference type="SUPFAM" id="SSF48208">
    <property type="entry name" value="Six-hairpin glycosidases"/>
    <property type="match status" value="1"/>
</dbReference>
<keyword evidence="6 7" id="KW-0472">Membrane</keyword>
<evidence type="ECO:0000259" key="9">
    <source>
        <dbReference type="Pfam" id="PF19292"/>
    </source>
</evidence>
<dbReference type="InterPro" id="IPR008734">
    <property type="entry name" value="PHK_A/B_su"/>
</dbReference>
<evidence type="ECO:0000256" key="2">
    <source>
        <dbReference type="ARBA" id="ARBA00007128"/>
    </source>
</evidence>
<dbReference type="GO" id="GO:0005977">
    <property type="term" value="P:glycogen metabolic process"/>
    <property type="evidence" value="ECO:0007669"/>
    <property type="project" value="UniProtKB-UniPathway"/>
</dbReference>
<comment type="similarity">
    <text evidence="2 6">Belongs to the phosphorylase b kinase regulatory chain family.</text>
</comment>
<dbReference type="PANTHER" id="PTHR10749:SF8">
    <property type="entry name" value="PHOSPHORYLASE B KINASE REGULATORY SUBUNIT BETA"/>
    <property type="match status" value="1"/>
</dbReference>
<evidence type="ECO:0000313" key="10">
    <source>
        <dbReference type="EnsemblMetazoa" id="CLYHEMP008557.1"/>
    </source>
</evidence>
<accession>A0A7M5VEA5</accession>
<feature type="domain" description="GH15-like" evidence="8">
    <location>
        <begin position="10"/>
        <end position="844"/>
    </location>
</feature>
<dbReference type="GO" id="GO:0005516">
    <property type="term" value="F:calmodulin binding"/>
    <property type="evidence" value="ECO:0007669"/>
    <property type="project" value="UniProtKB-KW"/>
</dbReference>
<comment type="subcellular location">
    <subcellularLocation>
        <location evidence="6">Cell membrane</location>
        <topology evidence="6">Lipid-anchor</topology>
        <orientation evidence="6">Cytoplasmic side</orientation>
    </subcellularLocation>
</comment>
<evidence type="ECO:0000313" key="11">
    <source>
        <dbReference type="Proteomes" id="UP000594262"/>
    </source>
</evidence>
<dbReference type="GO" id="GO:0005964">
    <property type="term" value="C:phosphorylase kinase complex"/>
    <property type="evidence" value="ECO:0007669"/>
    <property type="project" value="TreeGrafter"/>
</dbReference>
<evidence type="ECO:0000259" key="8">
    <source>
        <dbReference type="Pfam" id="PF00723"/>
    </source>
</evidence>
<name>A0A7M5VEA5_9CNID</name>
<keyword evidence="6" id="KW-0449">Lipoprotein</keyword>
<keyword evidence="7" id="KW-0812">Transmembrane</keyword>
<evidence type="ECO:0000256" key="7">
    <source>
        <dbReference type="SAM" id="Phobius"/>
    </source>
</evidence>
<keyword evidence="7" id="KW-1133">Transmembrane helix</keyword>
<dbReference type="PANTHER" id="PTHR10749">
    <property type="entry name" value="PHOSPHORYLASE B KINASE REGULATORY SUBUNIT"/>
    <property type="match status" value="1"/>
</dbReference>
<dbReference type="InterPro" id="IPR045583">
    <property type="entry name" value="KPBA/B_C"/>
</dbReference>
<dbReference type="GO" id="GO:0005886">
    <property type="term" value="C:plasma membrane"/>
    <property type="evidence" value="ECO:0007669"/>
    <property type="project" value="UniProtKB-SubCell"/>
</dbReference>
<keyword evidence="6" id="KW-0636">Prenylation</keyword>
<evidence type="ECO:0000256" key="6">
    <source>
        <dbReference type="RuleBase" id="RU364123"/>
    </source>
</evidence>
<dbReference type="EnsemblMetazoa" id="CLYHEMT008557.1">
    <property type="protein sequence ID" value="CLYHEMP008557.1"/>
    <property type="gene ID" value="CLYHEMG008557"/>
</dbReference>
<keyword evidence="5 6" id="KW-0119">Carbohydrate metabolism</keyword>